<evidence type="ECO:0000256" key="1">
    <source>
        <dbReference type="SAM" id="MobiDB-lite"/>
    </source>
</evidence>
<evidence type="ECO:0000313" key="3">
    <source>
        <dbReference type="Proteomes" id="UP000266841"/>
    </source>
</evidence>
<feature type="compositionally biased region" description="Basic and acidic residues" evidence="1">
    <location>
        <begin position="110"/>
        <end position="119"/>
    </location>
</feature>
<comment type="caution">
    <text evidence="2">The sequence shown here is derived from an EMBL/GenBank/DDBJ whole genome shotgun (WGS) entry which is preliminary data.</text>
</comment>
<gene>
    <name evidence="2" type="ORF">THAOC_05827</name>
</gene>
<feature type="region of interest" description="Disordered" evidence="1">
    <location>
        <begin position="68"/>
        <end position="169"/>
    </location>
</feature>
<organism evidence="2 3">
    <name type="scientific">Thalassiosira oceanica</name>
    <name type="common">Marine diatom</name>
    <dbReference type="NCBI Taxonomy" id="159749"/>
    <lineage>
        <taxon>Eukaryota</taxon>
        <taxon>Sar</taxon>
        <taxon>Stramenopiles</taxon>
        <taxon>Ochrophyta</taxon>
        <taxon>Bacillariophyta</taxon>
        <taxon>Coscinodiscophyceae</taxon>
        <taxon>Thalassiosirophycidae</taxon>
        <taxon>Thalassiosirales</taxon>
        <taxon>Thalassiosiraceae</taxon>
        <taxon>Thalassiosira</taxon>
    </lineage>
</organism>
<proteinExistence type="predicted"/>
<dbReference type="Proteomes" id="UP000266841">
    <property type="component" value="Unassembled WGS sequence"/>
</dbReference>
<reference evidence="2 3" key="1">
    <citation type="journal article" date="2012" name="Genome Biol.">
        <title>Genome and low-iron response of an oceanic diatom adapted to chronic iron limitation.</title>
        <authorList>
            <person name="Lommer M."/>
            <person name="Specht M."/>
            <person name="Roy A.S."/>
            <person name="Kraemer L."/>
            <person name="Andreson R."/>
            <person name="Gutowska M.A."/>
            <person name="Wolf J."/>
            <person name="Bergner S.V."/>
            <person name="Schilhabel M.B."/>
            <person name="Klostermeier U.C."/>
            <person name="Beiko R.G."/>
            <person name="Rosenstiel P."/>
            <person name="Hippler M."/>
            <person name="Laroche J."/>
        </authorList>
    </citation>
    <scope>NUCLEOTIDE SEQUENCE [LARGE SCALE GENOMIC DNA]</scope>
    <source>
        <strain evidence="2 3">CCMP1005</strain>
    </source>
</reference>
<keyword evidence="3" id="KW-1185">Reference proteome</keyword>
<feature type="non-terminal residue" evidence="2">
    <location>
        <position position="1"/>
    </location>
</feature>
<name>K0T6B3_THAOC</name>
<sequence length="182" mass="19688">PARVTAFEGKGPARVSAFGFLRRWPTTSTRPIPARRATVLPELASSLPRLLKRGSRGVDRRVLCSRSSGGGLAHPLCSHPAEGSPGEGREPSLGRLRTNRAKAAHKYTLRRPDTLDMDARRRRSLAPARDGGGGGDTASRLARSEGVAPRLVRSEHPRNSTLLPRPLRRHADSPCWGLSALC</sequence>
<dbReference type="EMBL" id="AGNL01005569">
    <property type="protein sequence ID" value="EJK72624.1"/>
    <property type="molecule type" value="Genomic_DNA"/>
</dbReference>
<accession>K0T6B3</accession>
<dbReference type="AlphaFoldDB" id="K0T6B3"/>
<protein>
    <submittedName>
        <fullName evidence="2">Uncharacterized protein</fullName>
    </submittedName>
</protein>
<feature type="compositionally biased region" description="Basic residues" evidence="1">
    <location>
        <begin position="97"/>
        <end position="109"/>
    </location>
</feature>
<evidence type="ECO:0000313" key="2">
    <source>
        <dbReference type="EMBL" id="EJK72624.1"/>
    </source>
</evidence>